<evidence type="ECO:0000313" key="1">
    <source>
        <dbReference type="EMBL" id="PXX52040.1"/>
    </source>
</evidence>
<dbReference type="Proteomes" id="UP000248057">
    <property type="component" value="Unassembled WGS sequence"/>
</dbReference>
<organism evidence="1 2">
    <name type="scientific">Hungatella effluvii</name>
    <dbReference type="NCBI Taxonomy" id="1096246"/>
    <lineage>
        <taxon>Bacteria</taxon>
        <taxon>Bacillati</taxon>
        <taxon>Bacillota</taxon>
        <taxon>Clostridia</taxon>
        <taxon>Lachnospirales</taxon>
        <taxon>Lachnospiraceae</taxon>
        <taxon>Hungatella</taxon>
    </lineage>
</organism>
<proteinExistence type="predicted"/>
<dbReference type="RefSeq" id="WP_110323852.1">
    <property type="nucleotide sequence ID" value="NZ_QJKD01000008.1"/>
</dbReference>
<keyword evidence="2" id="KW-1185">Reference proteome</keyword>
<dbReference type="EMBL" id="QJKD01000008">
    <property type="protein sequence ID" value="PXX52040.1"/>
    <property type="molecule type" value="Genomic_DNA"/>
</dbReference>
<accession>A0A2V3Y1P0</accession>
<dbReference type="GeneID" id="86062529"/>
<dbReference type="AlphaFoldDB" id="A0A2V3Y1P0"/>
<protein>
    <submittedName>
        <fullName evidence="1">Uncharacterized protein</fullName>
    </submittedName>
</protein>
<evidence type="ECO:0000313" key="2">
    <source>
        <dbReference type="Proteomes" id="UP000248057"/>
    </source>
</evidence>
<comment type="caution">
    <text evidence="1">The sequence shown here is derived from an EMBL/GenBank/DDBJ whole genome shotgun (WGS) entry which is preliminary data.</text>
</comment>
<sequence>MQGLMIYENPVIRLGFTTIMKTEFDVDIDYTDRNVVLRAANALIPYESVEAFLLDTGWDRDNPECSSEEYLVGHRICRWIDGKFVYFSRLLWEGIS</sequence>
<name>A0A2V3Y1P0_9FIRM</name>
<gene>
    <name evidence="1" type="ORF">DFR60_108125</name>
</gene>
<reference evidence="1 2" key="1">
    <citation type="submission" date="2018-05" db="EMBL/GenBank/DDBJ databases">
        <title>Genomic Encyclopedia of Type Strains, Phase IV (KMG-IV): sequencing the most valuable type-strain genomes for metagenomic binning, comparative biology and taxonomic classification.</title>
        <authorList>
            <person name="Goeker M."/>
        </authorList>
    </citation>
    <scope>NUCLEOTIDE SEQUENCE [LARGE SCALE GENOMIC DNA]</scope>
    <source>
        <strain evidence="1 2">DSM 24995</strain>
    </source>
</reference>